<keyword evidence="3" id="KW-1185">Reference proteome</keyword>
<proteinExistence type="predicted"/>
<dbReference type="InterPro" id="IPR025668">
    <property type="entry name" value="Tnp_DDE_dom"/>
</dbReference>
<dbReference type="AlphaFoldDB" id="A0A6M8HWL2"/>
<geneLocation type="plasmid" evidence="2 3">
    <name>unnamed1</name>
</geneLocation>
<dbReference type="PANTHER" id="PTHR34631">
    <property type="match status" value="1"/>
</dbReference>
<dbReference type="RefSeq" id="WP_171837403.1">
    <property type="nucleotide sequence ID" value="NZ_CP053709.1"/>
</dbReference>
<dbReference type="Pfam" id="PF13737">
    <property type="entry name" value="DDE_Tnp_1_5"/>
    <property type="match status" value="1"/>
</dbReference>
<reference evidence="2 3" key="1">
    <citation type="journal article" date="2014" name="World J. Microbiol. Biotechnol.">
        <title>Biodiversity and physiological characteristics of Antarctic and Arctic lichens-associated bacteria.</title>
        <authorList>
            <person name="Lee Y.M."/>
            <person name="Kim E.H."/>
            <person name="Lee H.K."/>
            <person name="Hong S.G."/>
        </authorList>
    </citation>
    <scope>NUCLEOTIDE SEQUENCE [LARGE SCALE GENOMIC DNA]</scope>
    <source>
        <strain evidence="2 3">PAMC 26569</strain>
        <plasmid evidence="2">unnamed1</plasmid>
    </source>
</reference>
<organism evidence="2 3">
    <name type="scientific">Lichenicola cladoniae</name>
    <dbReference type="NCBI Taxonomy" id="1484109"/>
    <lineage>
        <taxon>Bacteria</taxon>
        <taxon>Pseudomonadati</taxon>
        <taxon>Pseudomonadota</taxon>
        <taxon>Alphaproteobacteria</taxon>
        <taxon>Acetobacterales</taxon>
        <taxon>Acetobacteraceae</taxon>
        <taxon>Lichenicola</taxon>
    </lineage>
</organism>
<gene>
    <name evidence="2" type="ORF">HN018_22185</name>
</gene>
<dbReference type="EMBL" id="CP053709">
    <property type="protein sequence ID" value="QKE92933.1"/>
    <property type="molecule type" value="Genomic_DNA"/>
</dbReference>
<dbReference type="InterPro" id="IPR053172">
    <property type="entry name" value="Tn903_transposase"/>
</dbReference>
<dbReference type="Proteomes" id="UP000500767">
    <property type="component" value="Plasmid unnamed1"/>
</dbReference>
<feature type="domain" description="Transposase DDE" evidence="1">
    <location>
        <begin position="32"/>
        <end position="141"/>
    </location>
</feature>
<name>A0A6M8HWL2_9PROT</name>
<evidence type="ECO:0000313" key="3">
    <source>
        <dbReference type="Proteomes" id="UP000500767"/>
    </source>
</evidence>
<dbReference type="KEGG" id="lck:HN018_22185"/>
<dbReference type="InterPro" id="IPR053520">
    <property type="entry name" value="Transposase_Tn903"/>
</dbReference>
<evidence type="ECO:0000313" key="2">
    <source>
        <dbReference type="EMBL" id="QKE92933.1"/>
    </source>
</evidence>
<accession>A0A6M8HWL2</accession>
<dbReference type="PANTHER" id="PTHR34631:SF3">
    <property type="entry name" value="ISSOD12 TRANSPOSASE TNPA_ISSOD12"/>
    <property type="match status" value="1"/>
</dbReference>
<keyword evidence="2" id="KW-0614">Plasmid</keyword>
<sequence length="324" mass="36087">MPFKHNVARRHHIPKQRRRVTNWPAYEAGLRQRGDLTIWLDEAALSGWNAPRRTTRGGQPLYSDAAIELVLTLRLVFHLALRQAEGFARSVLRLLGLDLSVPDHTTLSRRGRAFADRQPRAMRRDEPVHVVLDSTGLQRFGQGEWDGEKHGRTPRRWRKLHLAVDAQTGEIVAHVLTDPDVGDIPAVPVLLATVEGPIAGVIADGAYDGASVYQAASMRQRDPPPDIIILPRASSVINDNEADALTVRERHVQYIAEKGRMAWQKATGYGRRSLVETAIGRYKHSIGPKLRARSADGQRGEVAIAVSALNRMIRNAKPISVRQN</sequence>
<dbReference type="NCBIfam" id="NF033579">
    <property type="entry name" value="transpos_IS5_2"/>
    <property type="match status" value="1"/>
</dbReference>
<evidence type="ECO:0000259" key="1">
    <source>
        <dbReference type="Pfam" id="PF13737"/>
    </source>
</evidence>
<protein>
    <submittedName>
        <fullName evidence="2">IS5 family transposase</fullName>
    </submittedName>
</protein>